<dbReference type="HOGENOM" id="CLU_028880_1_0_9"/>
<comment type="subcellular location">
    <subcellularLocation>
        <location evidence="1">Cell membrane</location>
        <topology evidence="1">Multi-pass membrane protein</topology>
    </subcellularLocation>
</comment>
<keyword evidence="5 6" id="KW-0472">Membrane</keyword>
<feature type="transmembrane region" description="Helical" evidence="6">
    <location>
        <begin position="314"/>
        <end position="338"/>
    </location>
</feature>
<dbReference type="PANTHER" id="PTHR32196">
    <property type="entry name" value="ABC TRANSPORTER PERMEASE PROTEIN YPHD-RELATED-RELATED"/>
    <property type="match status" value="1"/>
</dbReference>
<keyword evidence="4 6" id="KW-1133">Transmembrane helix</keyword>
<dbReference type="Proteomes" id="UP000005984">
    <property type="component" value="Unassembled WGS sequence"/>
</dbReference>
<dbReference type="eggNOG" id="COG4211">
    <property type="taxonomic scope" value="Bacteria"/>
</dbReference>
<dbReference type="GO" id="GO:0005886">
    <property type="term" value="C:plasma membrane"/>
    <property type="evidence" value="ECO:0007669"/>
    <property type="project" value="UniProtKB-SubCell"/>
</dbReference>
<evidence type="ECO:0000256" key="3">
    <source>
        <dbReference type="ARBA" id="ARBA00022692"/>
    </source>
</evidence>
<evidence type="ECO:0000256" key="1">
    <source>
        <dbReference type="ARBA" id="ARBA00004651"/>
    </source>
</evidence>
<keyword evidence="3 6" id="KW-0812">Transmembrane</keyword>
<organism evidence="7 8">
    <name type="scientific">Anaerococcus lactolyticus ATCC 51172</name>
    <dbReference type="NCBI Taxonomy" id="525254"/>
    <lineage>
        <taxon>Bacteria</taxon>
        <taxon>Bacillati</taxon>
        <taxon>Bacillota</taxon>
        <taxon>Tissierellia</taxon>
        <taxon>Tissierellales</taxon>
        <taxon>Peptoniphilaceae</taxon>
        <taxon>Anaerococcus</taxon>
    </lineage>
</organism>
<evidence type="ECO:0000256" key="4">
    <source>
        <dbReference type="ARBA" id="ARBA00022989"/>
    </source>
</evidence>
<accession>C2BGG4</accession>
<evidence type="ECO:0000256" key="2">
    <source>
        <dbReference type="ARBA" id="ARBA00022475"/>
    </source>
</evidence>
<feature type="transmembrane region" description="Helical" evidence="6">
    <location>
        <begin position="194"/>
        <end position="212"/>
    </location>
</feature>
<evidence type="ECO:0000313" key="8">
    <source>
        <dbReference type="Proteomes" id="UP000005984"/>
    </source>
</evidence>
<protein>
    <submittedName>
        <fullName evidence="7">Branched-chain amino acid ABC transporter, permease protein</fullName>
    </submittedName>
</protein>
<sequence length="347" mass="36799">MKKMEKTENKKPFNFKEFMLNNALIIIIAALITGIIIVDPTFITNPKNILNILSQTSTRLFIALGTGGLLILAGTDLSAGRIVGFTAAIAGALLQSPGFAQKFFPNIQNPSIIVGLLAAIAIGSICGAINGFGVAYLKLHAFISSLGVQLAIFGILQLFIAANPFGPQPIGGFDERYANLVRGGFHIPGTELQFPYLIIYAAIASVAMWFIWNKTVLGKNMFAVGGNPEAAEVSGINVTRTIMIVFIISGVMYGLSGFLEGPRLGSVTSTTGDAYDLDAIEACLIGGVSFSGGIGTIPGIVLGSIILQVINYGLLYIGLNSYVQIIIKGILIILTVALDTRKRIKKK</sequence>
<name>C2BGG4_9FIRM</name>
<feature type="transmembrane region" description="Helical" evidence="6">
    <location>
        <begin position="20"/>
        <end position="38"/>
    </location>
</feature>
<evidence type="ECO:0000313" key="7">
    <source>
        <dbReference type="EMBL" id="EEI86091.1"/>
    </source>
</evidence>
<dbReference type="PANTHER" id="PTHR32196:SF18">
    <property type="entry name" value="GALACTOSE_METHYL GALACTOSIDE IMPORT PERMEASE PROTEIN MGLC"/>
    <property type="match status" value="1"/>
</dbReference>
<dbReference type="Pfam" id="PF02653">
    <property type="entry name" value="BPD_transp_2"/>
    <property type="match status" value="1"/>
</dbReference>
<gene>
    <name evidence="7" type="ORF">HMPREF0072_1434</name>
</gene>
<dbReference type="EMBL" id="ABYO01000215">
    <property type="protein sequence ID" value="EEI86091.1"/>
    <property type="molecule type" value="Genomic_DNA"/>
</dbReference>
<feature type="transmembrane region" description="Helical" evidence="6">
    <location>
        <begin position="58"/>
        <end position="75"/>
    </location>
</feature>
<feature type="transmembrane region" description="Helical" evidence="6">
    <location>
        <begin position="112"/>
        <end position="132"/>
    </location>
</feature>
<keyword evidence="2" id="KW-1003">Cell membrane</keyword>
<reference evidence="7 8" key="1">
    <citation type="submission" date="2008-10" db="EMBL/GenBank/DDBJ databases">
        <authorList>
            <person name="Qin X."/>
            <person name="Bachman B."/>
            <person name="Battles P."/>
            <person name="Bell A."/>
            <person name="Bess C."/>
            <person name="Bickham C."/>
            <person name="Chaboub L."/>
            <person name="Chen D."/>
            <person name="Coyle M."/>
            <person name="Deiros D.R."/>
            <person name="Dinh H."/>
            <person name="Forbes L."/>
            <person name="Fowler G."/>
            <person name="Francisco L."/>
            <person name="Fu Q."/>
            <person name="Gubbala S."/>
            <person name="Hale W."/>
            <person name="Han Y."/>
            <person name="Hemphill L."/>
            <person name="Highlander S.K."/>
            <person name="Hirani K."/>
            <person name="Hogues M."/>
            <person name="Jackson L."/>
            <person name="Jakkamsetti A."/>
            <person name="Javaid M."/>
            <person name="Jiang H."/>
            <person name="Korchina V."/>
            <person name="Kovar C."/>
            <person name="Lara F."/>
            <person name="Lee S."/>
            <person name="Mata R."/>
            <person name="Mathew T."/>
            <person name="Moen C."/>
            <person name="Morales K."/>
            <person name="Munidasa M."/>
            <person name="Nazareth L."/>
            <person name="Ngo R."/>
            <person name="Nguyen L."/>
            <person name="Okwuonu G."/>
            <person name="Ongeri F."/>
            <person name="Patil S."/>
            <person name="Petrosino J."/>
            <person name="Pham C."/>
            <person name="Pham P."/>
            <person name="Pu L.-L."/>
            <person name="Puazo M."/>
            <person name="Raj R."/>
            <person name="Reid J."/>
            <person name="Rouhana J."/>
            <person name="Saada N."/>
            <person name="Shang Y."/>
            <person name="Simmons D."/>
            <person name="Thornton R."/>
            <person name="Warren J."/>
            <person name="Weissenberger G."/>
            <person name="Zhang J."/>
            <person name="Zhang L."/>
            <person name="Zhou C."/>
            <person name="Zhu D."/>
            <person name="Muzny D."/>
            <person name="Worley K."/>
            <person name="Gibbs R."/>
        </authorList>
    </citation>
    <scope>NUCLEOTIDE SEQUENCE [LARGE SCALE GENOMIC DNA]</scope>
    <source>
        <strain evidence="7 8">ATCC 51172</strain>
    </source>
</reference>
<comment type="caution">
    <text evidence="7">The sequence shown here is derived from an EMBL/GenBank/DDBJ whole genome shotgun (WGS) entry which is preliminary data.</text>
</comment>
<dbReference type="InterPro" id="IPR001851">
    <property type="entry name" value="ABC_transp_permease"/>
</dbReference>
<feature type="transmembrane region" description="Helical" evidence="6">
    <location>
        <begin position="82"/>
        <end position="100"/>
    </location>
</feature>
<dbReference type="CDD" id="cd06579">
    <property type="entry name" value="TM_PBP1_transp_AraH_like"/>
    <property type="match status" value="1"/>
</dbReference>
<evidence type="ECO:0000256" key="5">
    <source>
        <dbReference type="ARBA" id="ARBA00023136"/>
    </source>
</evidence>
<feature type="transmembrane region" description="Helical" evidence="6">
    <location>
        <begin position="139"/>
        <end position="160"/>
    </location>
</feature>
<proteinExistence type="predicted"/>
<dbReference type="GO" id="GO:0022857">
    <property type="term" value="F:transmembrane transporter activity"/>
    <property type="evidence" value="ECO:0007669"/>
    <property type="project" value="InterPro"/>
</dbReference>
<keyword evidence="8" id="KW-1185">Reference proteome</keyword>
<dbReference type="STRING" id="525254.HMPREF0072_1434"/>
<evidence type="ECO:0000256" key="6">
    <source>
        <dbReference type="SAM" id="Phobius"/>
    </source>
</evidence>
<dbReference type="AlphaFoldDB" id="C2BGG4"/>